<sequence>MLRTPPMNPFLPTDLLGFLRVPSHLICDEVKRIQRHACFFFTRLMSSWGTWAWPVMDPFSEARPLKRKLSSACLIHWLARISVLTGEMTKRCICNGWPVCIRYFVINCVILIDCRFSALNGTMEWLSRFLASLKRWQSRL</sequence>
<protein>
    <submittedName>
        <fullName evidence="1">Uncharacterized protein</fullName>
    </submittedName>
</protein>
<dbReference type="Proteomes" id="UP000499080">
    <property type="component" value="Unassembled WGS sequence"/>
</dbReference>
<dbReference type="AlphaFoldDB" id="A0A4Y2H5P3"/>
<accession>A0A4Y2H5P3</accession>
<reference evidence="1 2" key="1">
    <citation type="journal article" date="2019" name="Sci. Rep.">
        <title>Orb-weaving spider Araneus ventricosus genome elucidates the spidroin gene catalogue.</title>
        <authorList>
            <person name="Kono N."/>
            <person name="Nakamura H."/>
            <person name="Ohtoshi R."/>
            <person name="Moran D.A.P."/>
            <person name="Shinohara A."/>
            <person name="Yoshida Y."/>
            <person name="Fujiwara M."/>
            <person name="Mori M."/>
            <person name="Tomita M."/>
            <person name="Arakawa K."/>
        </authorList>
    </citation>
    <scope>NUCLEOTIDE SEQUENCE [LARGE SCALE GENOMIC DNA]</scope>
</reference>
<dbReference type="EMBL" id="BGPR01001747">
    <property type="protein sequence ID" value="GBM60963.1"/>
    <property type="molecule type" value="Genomic_DNA"/>
</dbReference>
<organism evidence="1 2">
    <name type="scientific">Araneus ventricosus</name>
    <name type="common">Orbweaver spider</name>
    <name type="synonym">Epeira ventricosa</name>
    <dbReference type="NCBI Taxonomy" id="182803"/>
    <lineage>
        <taxon>Eukaryota</taxon>
        <taxon>Metazoa</taxon>
        <taxon>Ecdysozoa</taxon>
        <taxon>Arthropoda</taxon>
        <taxon>Chelicerata</taxon>
        <taxon>Arachnida</taxon>
        <taxon>Araneae</taxon>
        <taxon>Araneomorphae</taxon>
        <taxon>Entelegynae</taxon>
        <taxon>Araneoidea</taxon>
        <taxon>Araneidae</taxon>
        <taxon>Araneus</taxon>
    </lineage>
</organism>
<proteinExistence type="predicted"/>
<evidence type="ECO:0000313" key="1">
    <source>
        <dbReference type="EMBL" id="GBM60963.1"/>
    </source>
</evidence>
<evidence type="ECO:0000313" key="2">
    <source>
        <dbReference type="Proteomes" id="UP000499080"/>
    </source>
</evidence>
<keyword evidence="2" id="KW-1185">Reference proteome</keyword>
<comment type="caution">
    <text evidence="1">The sequence shown here is derived from an EMBL/GenBank/DDBJ whole genome shotgun (WGS) entry which is preliminary data.</text>
</comment>
<name>A0A4Y2H5P3_ARAVE</name>
<gene>
    <name evidence="1" type="ORF">AVEN_90167_1</name>
</gene>